<dbReference type="Pfam" id="PF17973">
    <property type="entry name" value="bMG10"/>
    <property type="match status" value="1"/>
</dbReference>
<dbReference type="PANTHER" id="PTHR40094:SF1">
    <property type="entry name" value="UBIQUITIN DOMAIN-CONTAINING PROTEIN"/>
    <property type="match status" value="1"/>
</dbReference>
<dbReference type="SMART" id="SM01360">
    <property type="entry name" value="A2M"/>
    <property type="match status" value="1"/>
</dbReference>
<dbReference type="InterPro" id="IPR008930">
    <property type="entry name" value="Terpenoid_cyclase/PrenylTrfase"/>
</dbReference>
<dbReference type="InterPro" id="IPR047565">
    <property type="entry name" value="Alpha-macroglob_thiol-ester_cl"/>
</dbReference>
<dbReference type="EMBL" id="QFCQ01000023">
    <property type="protein sequence ID" value="RDW13796.1"/>
    <property type="molecule type" value="Genomic_DNA"/>
</dbReference>
<evidence type="ECO:0000259" key="1">
    <source>
        <dbReference type="SMART" id="SM01360"/>
    </source>
</evidence>
<proteinExistence type="predicted"/>
<dbReference type="AlphaFoldDB" id="A0A3D8PCJ0"/>
<dbReference type="Pfam" id="PF00207">
    <property type="entry name" value="A2M"/>
    <property type="match status" value="1"/>
</dbReference>
<keyword evidence="3" id="KW-1185">Reference proteome</keyword>
<organism evidence="2 3">
    <name type="scientific">Paracoccus thiocyanatus</name>
    <dbReference type="NCBI Taxonomy" id="34006"/>
    <lineage>
        <taxon>Bacteria</taxon>
        <taxon>Pseudomonadati</taxon>
        <taxon>Pseudomonadota</taxon>
        <taxon>Alphaproteobacteria</taxon>
        <taxon>Rhodobacterales</taxon>
        <taxon>Paracoccaceae</taxon>
        <taxon>Paracoccus</taxon>
    </lineage>
</organism>
<dbReference type="Pfam" id="PF07678">
    <property type="entry name" value="TED_complement"/>
    <property type="match status" value="1"/>
</dbReference>
<sequence length="765" mass="80038">LAASITAPAETRPRGTVPVTLKVEGAAGQTVHATVAAVDQGILNLTRFQPPDPSQHYFGQRRLGVALRDLYGRLILPTGAPDGALREGGDASLAGNAEAPPPTEKLMSWFSGPVMLDEDGTATVEVPVGDFNGELRVMAVAWSEKGVGQADASVLVRDPVVMTVTAPAFLAPNDSARLGLRLTHTSGPAGEMRLALSQVGGEGGLTYWVEPQVQLGEKAEARLDIPVTATEALGTANLRLVLTTPDGQDLTKEIAIPIALNESDIQRQDRLVIEPGQSLTVPASLTQGLLPGAQVTAALGPYARLDVAGALMRLARYPYGCTEQLASGAMPLIYLPGLAAAEGVAGGDAAEQVDKAITRILTRQGSNGGFGLWSADSGDLWLEAYVTDFLSRARAAGHQVPETGFRMAIDNLRNRANYATDPAAASAEENAALAYALAVLARERAATVGDLRYYVDTAAGSFSTPMGAANLGAALASYGDQGRADRMFAQARNLLNLGAPEPHAFRADYGTRLRDATAVLALAAEARTQAVDATDLTNQIAERIAQAQQEGRSLSTQESVWTVMAAQSLFGAAPSATLNGVALAQPVASLPADAAIANTGADALEVTLTAAGKPAGPVAAGGKGYGIARRYYTTDGEALDPAQVQQGTRMVVVLEIAPRSEGGGRLVIADPLPAGWEIDNPNLLRAGDVSALDWLEGETAAEMTEFRADRFAAALTWTSAESFRLAYIVRAVTQGEFHQPAASVEDMYRPEFRAWSDSGRVTVTP</sequence>
<dbReference type="Gene3D" id="1.50.10.20">
    <property type="match status" value="1"/>
</dbReference>
<feature type="domain" description="Alpha-2-macroglobulin" evidence="1">
    <location>
        <begin position="108"/>
        <end position="196"/>
    </location>
</feature>
<comment type="caution">
    <text evidence="2">The sequence shown here is derived from an EMBL/GenBank/DDBJ whole genome shotgun (WGS) entry which is preliminary data.</text>
</comment>
<evidence type="ECO:0000313" key="3">
    <source>
        <dbReference type="Proteomes" id="UP000256679"/>
    </source>
</evidence>
<feature type="non-terminal residue" evidence="2">
    <location>
        <position position="1"/>
    </location>
</feature>
<name>A0A3D8PCJ0_9RHOB</name>
<dbReference type="Proteomes" id="UP000256679">
    <property type="component" value="Unassembled WGS sequence"/>
</dbReference>
<dbReference type="GO" id="GO:0005615">
    <property type="term" value="C:extracellular space"/>
    <property type="evidence" value="ECO:0007669"/>
    <property type="project" value="InterPro"/>
</dbReference>
<dbReference type="InterPro" id="IPR011626">
    <property type="entry name" value="Alpha-macroglobulin_TED"/>
</dbReference>
<dbReference type="CDD" id="cd02891">
    <property type="entry name" value="A2M_like"/>
    <property type="match status" value="1"/>
</dbReference>
<reference evidence="2 3" key="1">
    <citation type="submission" date="2018-05" db="EMBL/GenBank/DDBJ databases">
        <title>Whole genome sequencing of Paracoccus thiocyanatus SST.</title>
        <authorList>
            <person name="Ghosh W."/>
            <person name="Rameez M.J."/>
            <person name="Roy C."/>
        </authorList>
    </citation>
    <scope>NUCLEOTIDE SEQUENCE [LARGE SCALE GENOMIC DNA]</scope>
    <source>
        <strain evidence="2 3">SST</strain>
    </source>
</reference>
<evidence type="ECO:0000313" key="2">
    <source>
        <dbReference type="EMBL" id="RDW13796.1"/>
    </source>
</evidence>
<accession>A0A3D8PCJ0</accession>
<dbReference type="SMART" id="SM01419">
    <property type="entry name" value="Thiol-ester_cl"/>
    <property type="match status" value="1"/>
</dbReference>
<dbReference type="InterPro" id="IPR051802">
    <property type="entry name" value="YfhM-like"/>
</dbReference>
<dbReference type="RefSeq" id="WP_309545826.1">
    <property type="nucleotide sequence ID" value="NZ_QFCQ01000023.1"/>
</dbReference>
<protein>
    <submittedName>
        <fullName evidence="2">Alpha-2-macroglobulin</fullName>
    </submittedName>
</protein>
<dbReference type="InterPro" id="IPR001599">
    <property type="entry name" value="Macroglobln_a2"/>
</dbReference>
<dbReference type="PANTHER" id="PTHR40094">
    <property type="entry name" value="ALPHA-2-MACROGLOBULIN HOMOLOG"/>
    <property type="match status" value="1"/>
</dbReference>
<dbReference type="SUPFAM" id="SSF48239">
    <property type="entry name" value="Terpenoid cyclases/Protein prenyltransferases"/>
    <property type="match status" value="1"/>
</dbReference>
<gene>
    <name evidence="2" type="ORF">DIE28_06290</name>
</gene>
<dbReference type="GO" id="GO:0004866">
    <property type="term" value="F:endopeptidase inhibitor activity"/>
    <property type="evidence" value="ECO:0007669"/>
    <property type="project" value="InterPro"/>
</dbReference>
<dbReference type="InterPro" id="IPR041246">
    <property type="entry name" value="Bact_MG10"/>
</dbReference>